<dbReference type="InterPro" id="IPR001296">
    <property type="entry name" value="Glyco_trans_1"/>
</dbReference>
<evidence type="ECO:0000256" key="1">
    <source>
        <dbReference type="ARBA" id="ARBA00022679"/>
    </source>
</evidence>
<keyword evidence="4" id="KW-1185">Reference proteome</keyword>
<evidence type="ECO:0000259" key="2">
    <source>
        <dbReference type="Pfam" id="PF00534"/>
    </source>
</evidence>
<protein>
    <submittedName>
        <fullName evidence="3">Glycosyltransferase involved in cell wall biosynthesis</fullName>
    </submittedName>
</protein>
<dbReference type="PANTHER" id="PTHR12526:SF627">
    <property type="entry name" value="D-RHAMNOSYLTRANSFERASE WBPZ"/>
    <property type="match status" value="1"/>
</dbReference>
<gene>
    <name evidence="3" type="ORF">J2853_000243</name>
</gene>
<dbReference type="CDD" id="cd03820">
    <property type="entry name" value="GT4_AmsD-like"/>
    <property type="match status" value="1"/>
</dbReference>
<dbReference type="RefSeq" id="WP_307554009.1">
    <property type="nucleotide sequence ID" value="NZ_JAUSQU010000001.1"/>
</dbReference>
<proteinExistence type="predicted"/>
<accession>A0ABT9Q2S6</accession>
<dbReference type="Proteomes" id="UP001225356">
    <property type="component" value="Unassembled WGS sequence"/>
</dbReference>
<dbReference type="PANTHER" id="PTHR12526">
    <property type="entry name" value="GLYCOSYLTRANSFERASE"/>
    <property type="match status" value="1"/>
</dbReference>
<comment type="caution">
    <text evidence="3">The sequence shown here is derived from an EMBL/GenBank/DDBJ whole genome shotgun (WGS) entry which is preliminary data.</text>
</comment>
<reference evidence="3 4" key="1">
    <citation type="submission" date="2023-07" db="EMBL/GenBank/DDBJ databases">
        <title>Sequencing the genomes of 1000 actinobacteria strains.</title>
        <authorList>
            <person name="Klenk H.-P."/>
        </authorList>
    </citation>
    <scope>NUCLEOTIDE SEQUENCE [LARGE SCALE GENOMIC DNA]</scope>
    <source>
        <strain evidence="3 4">DSM 46740</strain>
    </source>
</reference>
<organism evidence="3 4">
    <name type="scientific">Streptosporangium lutulentum</name>
    <dbReference type="NCBI Taxonomy" id="1461250"/>
    <lineage>
        <taxon>Bacteria</taxon>
        <taxon>Bacillati</taxon>
        <taxon>Actinomycetota</taxon>
        <taxon>Actinomycetes</taxon>
        <taxon>Streptosporangiales</taxon>
        <taxon>Streptosporangiaceae</taxon>
        <taxon>Streptosporangium</taxon>
    </lineage>
</organism>
<keyword evidence="1" id="KW-0808">Transferase</keyword>
<dbReference type="SUPFAM" id="SSF53756">
    <property type="entry name" value="UDP-Glycosyltransferase/glycogen phosphorylase"/>
    <property type="match status" value="1"/>
</dbReference>
<dbReference type="Pfam" id="PF00534">
    <property type="entry name" value="Glycos_transf_1"/>
    <property type="match status" value="1"/>
</dbReference>
<evidence type="ECO:0000313" key="4">
    <source>
        <dbReference type="Proteomes" id="UP001225356"/>
    </source>
</evidence>
<feature type="domain" description="Glycosyl transferase family 1" evidence="2">
    <location>
        <begin position="209"/>
        <end position="363"/>
    </location>
</feature>
<dbReference type="EMBL" id="JAUSQU010000001">
    <property type="protein sequence ID" value="MDP9841032.1"/>
    <property type="molecule type" value="Genomic_DNA"/>
</dbReference>
<name>A0ABT9Q2S6_9ACTN</name>
<dbReference type="Gene3D" id="3.40.50.2000">
    <property type="entry name" value="Glycogen Phosphorylase B"/>
    <property type="match status" value="2"/>
</dbReference>
<sequence>MTAARPDVMKIRYMLLHAYGMGGTIRTVISQANAMAAAGHDVEIVSVVRRRGEPQFPVDGRVRLHALADQREGRRPDSVGRRIRRRLRGKIVPAGESAGSTFTERVERAVIDYVSALDDGVLVTTRPGLNLISARRTPKSVVRVAQEHMNLAAHPDSVRRQIARHYGRLDTVAVLTEADGKDYRNLLPDTPIVRIPNAVQVAEQPLSWQEDRLVVAAGRLVPQKGFDLLIPAFKQVVRRHPDWRLRIYGSGPRKAELRELLKSHGLRDNVTLMGRSARLGEELAKASFHVLSSRFEGLPMVMIEAMSHALPVVAFDCPTGPRDVLTDGVDGLLVPSQDVDALAEAMVRLIEDRELRQRMGAAAIVTARDYAPERIMPLWEGLFGELLGRSRTPSS</sequence>
<evidence type="ECO:0000313" key="3">
    <source>
        <dbReference type="EMBL" id="MDP9841032.1"/>
    </source>
</evidence>